<dbReference type="AlphaFoldDB" id="W7J792"/>
<evidence type="ECO:0000259" key="7">
    <source>
        <dbReference type="PROSITE" id="PS51012"/>
    </source>
</evidence>
<dbReference type="RefSeq" id="WP_035282390.1">
    <property type="nucleotide sequence ID" value="NZ_AYXG01000099.1"/>
</dbReference>
<evidence type="ECO:0000256" key="3">
    <source>
        <dbReference type="ARBA" id="ARBA00022989"/>
    </source>
</evidence>
<feature type="transmembrane region" description="Helical" evidence="6">
    <location>
        <begin position="128"/>
        <end position="147"/>
    </location>
</feature>
<keyword evidence="9" id="KW-1185">Reference proteome</keyword>
<dbReference type="GO" id="GO:0140359">
    <property type="term" value="F:ABC-type transporter activity"/>
    <property type="evidence" value="ECO:0007669"/>
    <property type="project" value="InterPro"/>
</dbReference>
<protein>
    <recommendedName>
        <fullName evidence="6">Transport permease protein</fullName>
    </recommendedName>
</protein>
<organism evidence="8 9">
    <name type="scientific">Actinokineospora spheciospongiae</name>
    <dbReference type="NCBI Taxonomy" id="909613"/>
    <lineage>
        <taxon>Bacteria</taxon>
        <taxon>Bacillati</taxon>
        <taxon>Actinomycetota</taxon>
        <taxon>Actinomycetes</taxon>
        <taxon>Pseudonocardiales</taxon>
        <taxon>Pseudonocardiaceae</taxon>
        <taxon>Actinokineospora</taxon>
    </lineage>
</organism>
<comment type="similarity">
    <text evidence="6">Belongs to the ABC-2 integral membrane protein family.</text>
</comment>
<keyword evidence="6" id="KW-0813">Transport</keyword>
<dbReference type="PIRSF" id="PIRSF006648">
    <property type="entry name" value="DrrB"/>
    <property type="match status" value="1"/>
</dbReference>
<accession>W7J792</accession>
<dbReference type="OrthoDB" id="9778589at2"/>
<dbReference type="GO" id="GO:0046677">
    <property type="term" value="P:response to antibiotic"/>
    <property type="evidence" value="ECO:0007669"/>
    <property type="project" value="UniProtKB-KW"/>
</dbReference>
<dbReference type="GO" id="GO:0043190">
    <property type="term" value="C:ATP-binding cassette (ABC) transporter complex"/>
    <property type="evidence" value="ECO:0007669"/>
    <property type="project" value="InterPro"/>
</dbReference>
<comment type="caution">
    <text evidence="6">Lacks conserved residue(s) required for the propagation of feature annotation.</text>
</comment>
<keyword evidence="6" id="KW-1003">Cell membrane</keyword>
<feature type="transmembrane region" description="Helical" evidence="6">
    <location>
        <begin position="242"/>
        <end position="260"/>
    </location>
</feature>
<dbReference type="Proteomes" id="UP000019277">
    <property type="component" value="Unassembled WGS sequence"/>
</dbReference>
<keyword evidence="3 6" id="KW-1133">Transmembrane helix</keyword>
<evidence type="ECO:0000313" key="8">
    <source>
        <dbReference type="EMBL" id="EWC61919.1"/>
    </source>
</evidence>
<feature type="transmembrane region" description="Helical" evidence="6">
    <location>
        <begin position="153"/>
        <end position="175"/>
    </location>
</feature>
<dbReference type="InterPro" id="IPR047817">
    <property type="entry name" value="ABC2_TM_bact-type"/>
</dbReference>
<evidence type="ECO:0000256" key="1">
    <source>
        <dbReference type="ARBA" id="ARBA00004141"/>
    </source>
</evidence>
<dbReference type="PANTHER" id="PTHR43229:SF2">
    <property type="entry name" value="NODULATION PROTEIN J"/>
    <property type="match status" value="1"/>
</dbReference>
<keyword evidence="5" id="KW-0046">Antibiotic resistance</keyword>
<keyword evidence="2 6" id="KW-0812">Transmembrane</keyword>
<gene>
    <name evidence="8" type="ORF">UO65_2743</name>
</gene>
<feature type="transmembrane region" description="Helical" evidence="6">
    <location>
        <begin position="37"/>
        <end position="56"/>
    </location>
</feature>
<evidence type="ECO:0000256" key="2">
    <source>
        <dbReference type="ARBA" id="ARBA00022692"/>
    </source>
</evidence>
<comment type="subcellular location">
    <subcellularLocation>
        <location evidence="6">Cell membrane</location>
        <topology evidence="6">Multi-pass membrane protein</topology>
    </subcellularLocation>
    <subcellularLocation>
        <location evidence="1">Membrane</location>
        <topology evidence="1">Multi-pass membrane protein</topology>
    </subcellularLocation>
</comment>
<dbReference type="PANTHER" id="PTHR43229">
    <property type="entry name" value="NODULATION PROTEIN J"/>
    <property type="match status" value="1"/>
</dbReference>
<dbReference type="EMBL" id="AYXG01000099">
    <property type="protein sequence ID" value="EWC61919.1"/>
    <property type="molecule type" value="Genomic_DNA"/>
</dbReference>
<name>W7J792_9PSEU</name>
<evidence type="ECO:0000256" key="5">
    <source>
        <dbReference type="ARBA" id="ARBA00023251"/>
    </source>
</evidence>
<evidence type="ECO:0000256" key="4">
    <source>
        <dbReference type="ARBA" id="ARBA00023136"/>
    </source>
</evidence>
<reference evidence="8 9" key="1">
    <citation type="journal article" date="2014" name="Genome Announc.">
        <title>Draft Genome Sequence of the Antitrypanosomally Active Sponge-Associated Bacterium Actinokineospora sp. Strain EG49.</title>
        <authorList>
            <person name="Harjes J."/>
            <person name="Ryu T."/>
            <person name="Abdelmohsen U.R."/>
            <person name="Moitinho-Silva L."/>
            <person name="Horn H."/>
            <person name="Ravasi T."/>
            <person name="Hentschel U."/>
        </authorList>
    </citation>
    <scope>NUCLEOTIDE SEQUENCE [LARGE SCALE GENOMIC DNA]</scope>
    <source>
        <strain evidence="8 9">EG49</strain>
    </source>
</reference>
<dbReference type="Pfam" id="PF01061">
    <property type="entry name" value="ABC2_membrane"/>
    <property type="match status" value="1"/>
</dbReference>
<dbReference type="eggNOG" id="COG0842">
    <property type="taxonomic scope" value="Bacteria"/>
</dbReference>
<evidence type="ECO:0000256" key="6">
    <source>
        <dbReference type="RuleBase" id="RU361157"/>
    </source>
</evidence>
<dbReference type="InterPro" id="IPR013525">
    <property type="entry name" value="ABC2_TM"/>
</dbReference>
<proteinExistence type="inferred from homology"/>
<evidence type="ECO:0000313" key="9">
    <source>
        <dbReference type="Proteomes" id="UP000019277"/>
    </source>
</evidence>
<keyword evidence="4 6" id="KW-0472">Membrane</keyword>
<sequence>MTTTGQRCTGTVPGPARAALLVVEGLWAWYRRNWRSTVISTLVQPVLFLVALGIGFGSQVEPGPATGGLPYVQFLAPALLAATLMQTATFESTYPILSAFKWQRTYWAVVATPISAAQLLAGQLTWLAARLAFTAVGFLAVAAALGAVAGPGFLLAVVFSLLTGLACGAPIVAYAATIESEGQQFNVIFRFIVLPMMMFSGTFFPVEQLPGWVQPVVWLTPLWHGTELCRGVTLGTLGALPALGHLLYLLALLVVGAYLARRNFVRRLEV</sequence>
<comment type="caution">
    <text evidence="8">The sequence shown here is derived from an EMBL/GenBank/DDBJ whole genome shotgun (WGS) entry which is preliminary data.</text>
</comment>
<dbReference type="InterPro" id="IPR000412">
    <property type="entry name" value="ABC_2_transport"/>
</dbReference>
<dbReference type="PRINTS" id="PR00164">
    <property type="entry name" value="ABC2TRNSPORT"/>
</dbReference>
<feature type="domain" description="ABC transmembrane type-2" evidence="7">
    <location>
        <begin position="36"/>
        <end position="267"/>
    </location>
</feature>
<feature type="transmembrane region" description="Helical" evidence="6">
    <location>
        <begin position="187"/>
        <end position="206"/>
    </location>
</feature>
<dbReference type="InterPro" id="IPR051784">
    <property type="entry name" value="Nod_factor_ABC_transporter"/>
</dbReference>
<dbReference type="PROSITE" id="PS51012">
    <property type="entry name" value="ABC_TM2"/>
    <property type="match status" value="1"/>
</dbReference>
<dbReference type="STRING" id="909613.UO65_2743"/>